<keyword evidence="9" id="KW-1185">Reference proteome</keyword>
<dbReference type="Ensembl" id="ENSECRT00000005293.1">
    <property type="protein sequence ID" value="ENSECRP00000005209.1"/>
    <property type="gene ID" value="ENSECRG00000003509.1"/>
</dbReference>
<proteinExistence type="inferred from homology"/>
<feature type="domain" description="Sulfotransferase" evidence="7">
    <location>
        <begin position="40"/>
        <end position="282"/>
    </location>
</feature>
<dbReference type="PANTHER" id="PTHR11783">
    <property type="entry name" value="SULFOTRANSFERASE SULT"/>
    <property type="match status" value="1"/>
</dbReference>
<dbReference type="GO" id="GO:0008146">
    <property type="term" value="F:sulfotransferase activity"/>
    <property type="evidence" value="ECO:0007669"/>
    <property type="project" value="InterPro"/>
</dbReference>
<evidence type="ECO:0000259" key="7">
    <source>
        <dbReference type="Pfam" id="PF00685"/>
    </source>
</evidence>
<comment type="similarity">
    <text evidence="2 6">Belongs to the sulfotransferase 1 family.</text>
</comment>
<gene>
    <name evidence="8" type="primary">LOC114648669</name>
</gene>
<protein>
    <recommendedName>
        <fullName evidence="6">Sulfotransferase</fullName>
        <ecNumber evidence="6">2.8.2.-</ecNumber>
    </recommendedName>
</protein>
<evidence type="ECO:0000256" key="1">
    <source>
        <dbReference type="ARBA" id="ARBA00004496"/>
    </source>
</evidence>
<sequence>MTEIVQMPDFHLIDHKGYKIITNIHSPEELEKLEEGEVYDDDLFIVTYPKSGTIWMQQIMTLIDAKGNATQSKLTSDHFPWVELPEFAKNFASRPSPRLYCSHLPWYLLPKGLRQKKGKIIYVSRNPKDVLVSYYHFHIFANMLETPKDFEDFLDKFIEGRVNGGSWFDHIRGWYSHKDEFNILFLTYEELIKDLKTAIVKITRFWGKDLDDQQVNNVVYHSTFRNMKTNPKANYESIPSSMLDQEKGSFMRKGVIGDWKNVLTVAQNERFDQLFKEKMSDCPLKFVWNM</sequence>
<dbReference type="FunFam" id="3.40.50.300:FF:000433">
    <property type="entry name" value="Estrogen sulfotransferase"/>
    <property type="match status" value="1"/>
</dbReference>
<comment type="subcellular location">
    <subcellularLocation>
        <location evidence="1">Cytoplasm</location>
    </subcellularLocation>
</comment>
<evidence type="ECO:0000256" key="5">
    <source>
        <dbReference type="ARBA" id="ARBA00022939"/>
    </source>
</evidence>
<dbReference type="OrthoDB" id="205623at2759"/>
<dbReference type="AlphaFoldDB" id="A0A8C4RPT8"/>
<reference evidence="8" key="2">
    <citation type="submission" date="2025-08" db="UniProtKB">
        <authorList>
            <consortium name="Ensembl"/>
        </authorList>
    </citation>
    <scope>IDENTIFICATION</scope>
</reference>
<dbReference type="GO" id="GO:0005737">
    <property type="term" value="C:cytoplasm"/>
    <property type="evidence" value="ECO:0007669"/>
    <property type="project" value="UniProtKB-SubCell"/>
</dbReference>
<dbReference type="EC" id="2.8.2.-" evidence="6"/>
<dbReference type="Gene3D" id="3.40.50.300">
    <property type="entry name" value="P-loop containing nucleotide triphosphate hydrolases"/>
    <property type="match status" value="1"/>
</dbReference>
<organism evidence="8 9">
    <name type="scientific">Erpetoichthys calabaricus</name>
    <name type="common">Rope fish</name>
    <name type="synonym">Calamoichthys calabaricus</name>
    <dbReference type="NCBI Taxonomy" id="27687"/>
    <lineage>
        <taxon>Eukaryota</taxon>
        <taxon>Metazoa</taxon>
        <taxon>Chordata</taxon>
        <taxon>Craniata</taxon>
        <taxon>Vertebrata</taxon>
        <taxon>Euteleostomi</taxon>
        <taxon>Actinopterygii</taxon>
        <taxon>Polypteriformes</taxon>
        <taxon>Polypteridae</taxon>
        <taxon>Erpetoichthys</taxon>
    </lineage>
</organism>
<evidence type="ECO:0000313" key="9">
    <source>
        <dbReference type="Proteomes" id="UP000694620"/>
    </source>
</evidence>
<dbReference type="GO" id="GO:0006805">
    <property type="term" value="P:xenobiotic metabolic process"/>
    <property type="evidence" value="ECO:0007669"/>
    <property type="project" value="UniProtKB-ARBA"/>
</dbReference>
<keyword evidence="3" id="KW-0963">Cytoplasm</keyword>
<dbReference type="InterPro" id="IPR000863">
    <property type="entry name" value="Sulfotransferase_dom"/>
</dbReference>
<reference evidence="8" key="3">
    <citation type="submission" date="2025-09" db="UniProtKB">
        <authorList>
            <consortium name="Ensembl"/>
        </authorList>
    </citation>
    <scope>IDENTIFICATION</scope>
</reference>
<dbReference type="InterPro" id="IPR027417">
    <property type="entry name" value="P-loop_NTPase"/>
</dbReference>
<dbReference type="SUPFAM" id="SSF52540">
    <property type="entry name" value="P-loop containing nucleoside triphosphate hydrolases"/>
    <property type="match status" value="1"/>
</dbReference>
<dbReference type="Pfam" id="PF00685">
    <property type="entry name" value="Sulfotransfer_1"/>
    <property type="match status" value="1"/>
</dbReference>
<keyword evidence="5" id="KW-0128">Catecholamine metabolism</keyword>
<evidence type="ECO:0000313" key="8">
    <source>
        <dbReference type="Ensembl" id="ENSECRP00000005209.1"/>
    </source>
</evidence>
<dbReference type="RefSeq" id="XP_028653660.1">
    <property type="nucleotide sequence ID" value="XM_028797827.2"/>
</dbReference>
<evidence type="ECO:0000256" key="3">
    <source>
        <dbReference type="ARBA" id="ARBA00022490"/>
    </source>
</evidence>
<evidence type="ECO:0000256" key="4">
    <source>
        <dbReference type="ARBA" id="ARBA00022679"/>
    </source>
</evidence>
<dbReference type="GO" id="GO:0006584">
    <property type="term" value="P:catecholamine metabolic process"/>
    <property type="evidence" value="ECO:0007669"/>
    <property type="project" value="UniProtKB-KW"/>
</dbReference>
<evidence type="ECO:0000256" key="2">
    <source>
        <dbReference type="ARBA" id="ARBA00005771"/>
    </source>
</evidence>
<evidence type="ECO:0000256" key="6">
    <source>
        <dbReference type="RuleBase" id="RU361155"/>
    </source>
</evidence>
<dbReference type="GeneID" id="114648669"/>
<name>A0A8C4RPT8_ERPCA</name>
<keyword evidence="4 6" id="KW-0808">Transferase</keyword>
<reference evidence="8" key="1">
    <citation type="submission" date="2021-06" db="EMBL/GenBank/DDBJ databases">
        <authorList>
            <consortium name="Wellcome Sanger Institute Data Sharing"/>
        </authorList>
    </citation>
    <scope>NUCLEOTIDE SEQUENCE [LARGE SCALE GENOMIC DNA]</scope>
</reference>
<accession>A0A8C4RPT8</accession>
<dbReference type="Proteomes" id="UP000694620">
    <property type="component" value="Chromosome 3"/>
</dbReference>
<dbReference type="RefSeq" id="XP_028653661.1">
    <property type="nucleotide sequence ID" value="XM_028797828.2"/>
</dbReference>
<dbReference type="GeneTree" id="ENSGT00940000156772"/>